<dbReference type="InterPro" id="IPR002347">
    <property type="entry name" value="SDR_fam"/>
</dbReference>
<keyword evidence="4" id="KW-1185">Reference proteome</keyword>
<evidence type="ECO:0000256" key="1">
    <source>
        <dbReference type="ARBA" id="ARBA00006484"/>
    </source>
</evidence>
<dbReference type="Pfam" id="PF13561">
    <property type="entry name" value="adh_short_C2"/>
    <property type="match status" value="1"/>
</dbReference>
<evidence type="ECO:0000313" key="4">
    <source>
        <dbReference type="Proteomes" id="UP001610563"/>
    </source>
</evidence>
<name>A0ABR4G6Z6_9EURO</name>
<dbReference type="EMBL" id="JBFTWV010000041">
    <property type="protein sequence ID" value="KAL2794808.1"/>
    <property type="molecule type" value="Genomic_DNA"/>
</dbReference>
<organism evidence="3 4">
    <name type="scientific">Aspergillus keveii</name>
    <dbReference type="NCBI Taxonomy" id="714993"/>
    <lineage>
        <taxon>Eukaryota</taxon>
        <taxon>Fungi</taxon>
        <taxon>Dikarya</taxon>
        <taxon>Ascomycota</taxon>
        <taxon>Pezizomycotina</taxon>
        <taxon>Eurotiomycetes</taxon>
        <taxon>Eurotiomycetidae</taxon>
        <taxon>Eurotiales</taxon>
        <taxon>Aspergillaceae</taxon>
        <taxon>Aspergillus</taxon>
        <taxon>Aspergillus subgen. Nidulantes</taxon>
    </lineage>
</organism>
<dbReference type="PANTHER" id="PTHR24321">
    <property type="entry name" value="DEHYDROGENASES, SHORT CHAIN"/>
    <property type="match status" value="1"/>
</dbReference>
<proteinExistence type="inferred from homology"/>
<dbReference type="Gene3D" id="3.40.50.720">
    <property type="entry name" value="NAD(P)-binding Rossmann-like Domain"/>
    <property type="match status" value="1"/>
</dbReference>
<comment type="similarity">
    <text evidence="1">Belongs to the short-chain dehydrogenases/reductases (SDR) family.</text>
</comment>
<dbReference type="PANTHER" id="PTHR24321:SF8">
    <property type="entry name" value="ESTRADIOL 17-BETA-DEHYDROGENASE 8-RELATED"/>
    <property type="match status" value="1"/>
</dbReference>
<evidence type="ECO:0000256" key="2">
    <source>
        <dbReference type="ARBA" id="ARBA00023002"/>
    </source>
</evidence>
<dbReference type="SUPFAM" id="SSF51735">
    <property type="entry name" value="NAD(P)-binding Rossmann-fold domains"/>
    <property type="match status" value="1"/>
</dbReference>
<dbReference type="CDD" id="cd05233">
    <property type="entry name" value="SDR_c"/>
    <property type="match status" value="1"/>
</dbReference>
<gene>
    <name evidence="3" type="ORF">BJX66DRAFT_325145</name>
</gene>
<keyword evidence="2" id="KW-0560">Oxidoreductase</keyword>
<dbReference type="Proteomes" id="UP001610563">
    <property type="component" value="Unassembled WGS sequence"/>
</dbReference>
<protein>
    <submittedName>
        <fullName evidence="3">Uncharacterized protein</fullName>
    </submittedName>
</protein>
<dbReference type="PRINTS" id="PR00081">
    <property type="entry name" value="GDHRDH"/>
</dbReference>
<reference evidence="3 4" key="1">
    <citation type="submission" date="2024-07" db="EMBL/GenBank/DDBJ databases">
        <title>Section-level genome sequencing and comparative genomics of Aspergillus sections Usti and Cavernicolus.</title>
        <authorList>
            <consortium name="Lawrence Berkeley National Laboratory"/>
            <person name="Nybo J.L."/>
            <person name="Vesth T.C."/>
            <person name="Theobald S."/>
            <person name="Frisvad J.C."/>
            <person name="Larsen T.O."/>
            <person name="Kjaerboelling I."/>
            <person name="Rothschild-Mancinelli K."/>
            <person name="Lyhne E.K."/>
            <person name="Kogle M.E."/>
            <person name="Barry K."/>
            <person name="Clum A."/>
            <person name="Na H."/>
            <person name="Ledsgaard L."/>
            <person name="Lin J."/>
            <person name="Lipzen A."/>
            <person name="Kuo A."/>
            <person name="Riley R."/>
            <person name="Mondo S."/>
            <person name="Labutti K."/>
            <person name="Haridas S."/>
            <person name="Pangalinan J."/>
            <person name="Salamov A.A."/>
            <person name="Simmons B.A."/>
            <person name="Magnuson J.K."/>
            <person name="Chen J."/>
            <person name="Drula E."/>
            <person name="Henrissat B."/>
            <person name="Wiebenga A."/>
            <person name="Lubbers R.J."/>
            <person name="Gomes A.C."/>
            <person name="Makela M.R."/>
            <person name="Stajich J."/>
            <person name="Grigoriev I.V."/>
            <person name="Mortensen U.H."/>
            <person name="De Vries R.P."/>
            <person name="Baker S.E."/>
            <person name="Andersen M.R."/>
        </authorList>
    </citation>
    <scope>NUCLEOTIDE SEQUENCE [LARGE SCALE GENOMIC DNA]</scope>
    <source>
        <strain evidence="3 4">CBS 209.92</strain>
    </source>
</reference>
<dbReference type="InterPro" id="IPR036291">
    <property type="entry name" value="NAD(P)-bd_dom_sf"/>
</dbReference>
<evidence type="ECO:0000313" key="3">
    <source>
        <dbReference type="EMBL" id="KAL2794808.1"/>
    </source>
</evidence>
<dbReference type="PRINTS" id="PR00080">
    <property type="entry name" value="SDRFAMILY"/>
</dbReference>
<sequence length="256" mass="26982">MTRSDMEGKVAIVTGGGGGIGKAIALSLAQAGAQVIIADIDEKSGLQVTIDLQQQGYPAHFIKVDVTDSVSVHAMVSETVKTFGELNIAVNNAATQPDSRKISELEEDTWTRTITTNLTSVAFCLKWELQQMIAQGKGGSIINISSSVAVKPMPRLPAYIAAKKGVEALTTIAALENGTHGIRVNAVAPGGTRTEMLVDSLKAMGIDEAEYGETTYLLGRVARPDEVAEAVEWLASDRSSFVTGTVMPVDGGFAIM</sequence>
<accession>A0ABR4G6Z6</accession>
<dbReference type="NCBIfam" id="NF005559">
    <property type="entry name" value="PRK07231.1"/>
    <property type="match status" value="1"/>
</dbReference>
<comment type="caution">
    <text evidence="3">The sequence shown here is derived from an EMBL/GenBank/DDBJ whole genome shotgun (WGS) entry which is preliminary data.</text>
</comment>